<reference evidence="2 3" key="1">
    <citation type="submission" date="2023-06" db="EMBL/GenBank/DDBJ databases">
        <title>Alkalimonas sp., MEB004 an alkaliphilic bacterium isolated from Lonar Lake, India.</title>
        <authorList>
            <person name="Joshi A."/>
            <person name="Thite S."/>
        </authorList>
    </citation>
    <scope>NUCLEOTIDE SEQUENCE [LARGE SCALE GENOMIC DNA]</scope>
    <source>
        <strain evidence="2 3">MEB004</strain>
    </source>
</reference>
<feature type="chain" id="PRO_5047063118" evidence="1">
    <location>
        <begin position="23"/>
        <end position="278"/>
    </location>
</feature>
<comment type="caution">
    <text evidence="2">The sequence shown here is derived from an EMBL/GenBank/DDBJ whole genome shotgun (WGS) entry which is preliminary data.</text>
</comment>
<keyword evidence="3" id="KW-1185">Reference proteome</keyword>
<dbReference type="Proteomes" id="UP001339167">
    <property type="component" value="Unassembled WGS sequence"/>
</dbReference>
<feature type="signal peptide" evidence="1">
    <location>
        <begin position="1"/>
        <end position="22"/>
    </location>
</feature>
<accession>A0ABU7JCY2</accession>
<gene>
    <name evidence="2" type="ORF">QWF21_04790</name>
</gene>
<evidence type="ECO:0000313" key="2">
    <source>
        <dbReference type="EMBL" id="MEE2023554.1"/>
    </source>
</evidence>
<dbReference type="RefSeq" id="WP_330086909.1">
    <property type="nucleotide sequence ID" value="NZ_JAUGZK010000003.1"/>
</dbReference>
<dbReference type="EMBL" id="JAUGZK010000003">
    <property type="protein sequence ID" value="MEE2023554.1"/>
    <property type="molecule type" value="Genomic_DNA"/>
</dbReference>
<evidence type="ECO:0000256" key="1">
    <source>
        <dbReference type="SAM" id="SignalP"/>
    </source>
</evidence>
<sequence>MIVKQMLCLTMATLSSTAYVSANETATIDMSSPTEAYTAFGLGYGNDGFSLKTMFMTSKPGDERNSGFIFEVNDITDKDGGKPKFSGISSDGLSPQFKDETTNTNFRFRYGSVNTTNGIGKMIDAIVKDHPFYGTTVVVQAGALATIPVSDNAYIWPVILLGGVVMEDNTGQLVGEHAVATRSSGMDWASTIFSAKIYARYKFNDAWWLLGAWTYTDELMGKDWSDSIRDGGLELSPQQIEITLGYQITSKQNLRLSFHSYSKSGGSDRVWLEYNYAF</sequence>
<evidence type="ECO:0000313" key="3">
    <source>
        <dbReference type="Proteomes" id="UP001339167"/>
    </source>
</evidence>
<name>A0ABU7JCY2_9GAMM</name>
<keyword evidence="1" id="KW-0732">Signal</keyword>
<protein>
    <submittedName>
        <fullName evidence="2">Uncharacterized protein</fullName>
    </submittedName>
</protein>
<proteinExistence type="predicted"/>
<organism evidence="2 3">
    <name type="scientific">Alkalimonas mucilaginosa</name>
    <dbReference type="NCBI Taxonomy" id="3057676"/>
    <lineage>
        <taxon>Bacteria</taxon>
        <taxon>Pseudomonadati</taxon>
        <taxon>Pseudomonadota</taxon>
        <taxon>Gammaproteobacteria</taxon>
        <taxon>Alkalimonas</taxon>
    </lineage>
</organism>